<keyword evidence="5" id="KW-1185">Reference proteome</keyword>
<dbReference type="Gene3D" id="3.90.226.10">
    <property type="entry name" value="2-enoyl-CoA Hydratase, Chain A, domain 1"/>
    <property type="match status" value="1"/>
</dbReference>
<accession>A0A2T5VD43</accession>
<dbReference type="SUPFAM" id="SSF52096">
    <property type="entry name" value="ClpP/crotonase"/>
    <property type="match status" value="1"/>
</dbReference>
<comment type="similarity">
    <text evidence="1 2">Belongs to the enoyl-CoA hydratase/isomerase family.</text>
</comment>
<dbReference type="Gene3D" id="1.10.12.10">
    <property type="entry name" value="Lyase 2-enoyl-coa Hydratase, Chain A, domain 2"/>
    <property type="match status" value="1"/>
</dbReference>
<dbReference type="InterPro" id="IPR051683">
    <property type="entry name" value="Enoyl-CoA_Hydratase/Isomerase"/>
</dbReference>
<dbReference type="Proteomes" id="UP000244081">
    <property type="component" value="Unassembled WGS sequence"/>
</dbReference>
<dbReference type="PANTHER" id="PTHR42964">
    <property type="entry name" value="ENOYL-COA HYDRATASE"/>
    <property type="match status" value="1"/>
</dbReference>
<dbReference type="InterPro" id="IPR001753">
    <property type="entry name" value="Enoyl-CoA_hydra/iso"/>
</dbReference>
<dbReference type="EMBL" id="QAYG01000002">
    <property type="protein sequence ID" value="PTW61656.1"/>
    <property type="molecule type" value="Genomic_DNA"/>
</dbReference>
<dbReference type="PROSITE" id="PS00166">
    <property type="entry name" value="ENOYL_COA_HYDRATASE"/>
    <property type="match status" value="1"/>
</dbReference>
<evidence type="ECO:0000313" key="5">
    <source>
        <dbReference type="Proteomes" id="UP000244081"/>
    </source>
</evidence>
<feature type="region of interest" description="Disordered" evidence="3">
    <location>
        <begin position="1"/>
        <end position="20"/>
    </location>
</feature>
<reference evidence="4 5" key="1">
    <citation type="submission" date="2018-04" db="EMBL/GenBank/DDBJ databases">
        <title>Genomic Encyclopedia of Archaeal and Bacterial Type Strains, Phase II (KMG-II): from individual species to whole genera.</title>
        <authorList>
            <person name="Goeker M."/>
        </authorList>
    </citation>
    <scope>NUCLEOTIDE SEQUENCE [LARGE SCALE GENOMIC DNA]</scope>
    <source>
        <strain evidence="4 5">DSM 23382</strain>
    </source>
</reference>
<protein>
    <submittedName>
        <fullName evidence="4">Enoyl-CoA hydratase/carnithine racemase</fullName>
    </submittedName>
</protein>
<evidence type="ECO:0000313" key="4">
    <source>
        <dbReference type="EMBL" id="PTW61656.1"/>
    </source>
</evidence>
<evidence type="ECO:0000256" key="1">
    <source>
        <dbReference type="ARBA" id="ARBA00005254"/>
    </source>
</evidence>
<dbReference type="InterPro" id="IPR018376">
    <property type="entry name" value="Enoyl-CoA_hyd/isom_CS"/>
</dbReference>
<dbReference type="RefSeq" id="WP_107989494.1">
    <property type="nucleotide sequence ID" value="NZ_QAYG01000002.1"/>
</dbReference>
<dbReference type="OrthoDB" id="9810797at2"/>
<dbReference type="Pfam" id="PF00378">
    <property type="entry name" value="ECH_1"/>
    <property type="match status" value="1"/>
</dbReference>
<sequence length="279" mass="29645">MKTSQTTFSGSRTEPDQATAGRIAIMVEPPIGWLIIDNEPRRNAVNLAMWRALPQSVADLAADERVRVIVLRGAGEATFVAGADISEFAEVRKDAASARAYEDTNSAAFDALRACPKPTIAMIRGFCMGGGIGLSVACDLRFASADARFAIPAARLGVGYPASAVRDVVKLIGPARAKDLFFSARRIEAGEAMSLGLIERLSEPDDLEAVTRAYVRTLAANAPLSQHAAKAAIDGVTGDPSHADWSAIEALTDACFDSADFAEGRSAFLERRDPVFTGR</sequence>
<name>A0A2T5VD43_9HYPH</name>
<evidence type="ECO:0000256" key="3">
    <source>
        <dbReference type="SAM" id="MobiDB-lite"/>
    </source>
</evidence>
<dbReference type="AlphaFoldDB" id="A0A2T5VD43"/>
<dbReference type="InterPro" id="IPR014748">
    <property type="entry name" value="Enoyl-CoA_hydra_C"/>
</dbReference>
<dbReference type="NCBIfam" id="NF004781">
    <property type="entry name" value="PRK06127.1"/>
    <property type="match status" value="1"/>
</dbReference>
<organism evidence="4 5">
    <name type="scientific">Breoghania corrubedonensis</name>
    <dbReference type="NCBI Taxonomy" id="665038"/>
    <lineage>
        <taxon>Bacteria</taxon>
        <taxon>Pseudomonadati</taxon>
        <taxon>Pseudomonadota</taxon>
        <taxon>Alphaproteobacteria</taxon>
        <taxon>Hyphomicrobiales</taxon>
        <taxon>Stappiaceae</taxon>
        <taxon>Breoghania</taxon>
    </lineage>
</organism>
<dbReference type="CDD" id="cd06558">
    <property type="entry name" value="crotonase-like"/>
    <property type="match status" value="1"/>
</dbReference>
<gene>
    <name evidence="4" type="ORF">C8N35_102371</name>
</gene>
<dbReference type="PANTHER" id="PTHR42964:SF1">
    <property type="entry name" value="POLYKETIDE BIOSYNTHESIS ENOYL-COA HYDRATASE PKSH-RELATED"/>
    <property type="match status" value="1"/>
</dbReference>
<proteinExistence type="inferred from homology"/>
<evidence type="ECO:0000256" key="2">
    <source>
        <dbReference type="RuleBase" id="RU003707"/>
    </source>
</evidence>
<dbReference type="GO" id="GO:0003824">
    <property type="term" value="F:catalytic activity"/>
    <property type="evidence" value="ECO:0007669"/>
    <property type="project" value="InterPro"/>
</dbReference>
<comment type="caution">
    <text evidence="4">The sequence shown here is derived from an EMBL/GenBank/DDBJ whole genome shotgun (WGS) entry which is preliminary data.</text>
</comment>
<dbReference type="InterPro" id="IPR029045">
    <property type="entry name" value="ClpP/crotonase-like_dom_sf"/>
</dbReference>
<feature type="compositionally biased region" description="Polar residues" evidence="3">
    <location>
        <begin position="1"/>
        <end position="12"/>
    </location>
</feature>